<organism evidence="2 3">
    <name type="scientific">Natronorubrum sulfidifaciens JCM 14089</name>
    <dbReference type="NCBI Taxonomy" id="1230460"/>
    <lineage>
        <taxon>Archaea</taxon>
        <taxon>Methanobacteriati</taxon>
        <taxon>Methanobacteriota</taxon>
        <taxon>Stenosarchaea group</taxon>
        <taxon>Halobacteria</taxon>
        <taxon>Halobacteriales</taxon>
        <taxon>Natrialbaceae</taxon>
        <taxon>Natronorubrum</taxon>
    </lineage>
</organism>
<feature type="compositionally biased region" description="Polar residues" evidence="1">
    <location>
        <begin position="11"/>
        <end position="36"/>
    </location>
</feature>
<dbReference type="EMBL" id="AOHX01000038">
    <property type="protein sequence ID" value="ELY44674.1"/>
    <property type="molecule type" value="Genomic_DNA"/>
</dbReference>
<evidence type="ECO:0000313" key="2">
    <source>
        <dbReference type="EMBL" id="ELY44674.1"/>
    </source>
</evidence>
<dbReference type="Proteomes" id="UP000011661">
    <property type="component" value="Unassembled WGS sequence"/>
</dbReference>
<gene>
    <name evidence="2" type="ORF">C495_09839</name>
</gene>
<feature type="compositionally biased region" description="Low complexity" evidence="1">
    <location>
        <begin position="37"/>
        <end position="48"/>
    </location>
</feature>
<evidence type="ECO:0000313" key="3">
    <source>
        <dbReference type="Proteomes" id="UP000011661"/>
    </source>
</evidence>
<dbReference type="PATRIC" id="fig|1230460.4.peg.1994"/>
<reference evidence="2 3" key="1">
    <citation type="journal article" date="2014" name="PLoS Genet.">
        <title>Phylogenetically driven sequencing of extremely halophilic archaea reveals strategies for static and dynamic osmo-response.</title>
        <authorList>
            <person name="Becker E.A."/>
            <person name="Seitzer P.M."/>
            <person name="Tritt A."/>
            <person name="Larsen D."/>
            <person name="Krusor M."/>
            <person name="Yao A.I."/>
            <person name="Wu D."/>
            <person name="Madern D."/>
            <person name="Eisen J.A."/>
            <person name="Darling A.E."/>
            <person name="Facciotti M.T."/>
        </authorList>
    </citation>
    <scope>NUCLEOTIDE SEQUENCE [LARGE SCALE GENOMIC DNA]</scope>
    <source>
        <strain evidence="2 3">JCM 14089</strain>
    </source>
</reference>
<dbReference type="AlphaFoldDB" id="L9W5B9"/>
<feature type="region of interest" description="Disordered" evidence="1">
    <location>
        <begin position="1"/>
        <end position="48"/>
    </location>
</feature>
<sequence length="94" mass="10436">MPPDEFRTVSDDTSYPTDMSTQHLQSQTEPESYPNQTPTHTTPADTTAVIDDPRTATDMAPRTFSHRNTARLENLMDEWNTAFANAGSDSTTEA</sequence>
<dbReference type="eggNOG" id="arCOG11391">
    <property type="taxonomic scope" value="Archaea"/>
</dbReference>
<proteinExistence type="predicted"/>
<evidence type="ECO:0000256" key="1">
    <source>
        <dbReference type="SAM" id="MobiDB-lite"/>
    </source>
</evidence>
<comment type="caution">
    <text evidence="2">The sequence shown here is derived from an EMBL/GenBank/DDBJ whole genome shotgun (WGS) entry which is preliminary data.</text>
</comment>
<name>L9W5B9_9EURY</name>
<keyword evidence="3" id="KW-1185">Reference proteome</keyword>
<accession>L9W5B9</accession>
<feature type="compositionally biased region" description="Basic and acidic residues" evidence="1">
    <location>
        <begin position="1"/>
        <end position="10"/>
    </location>
</feature>
<protein>
    <submittedName>
        <fullName evidence="2">Uncharacterized protein</fullName>
    </submittedName>
</protein>